<organism evidence="1 2">
    <name type="scientific">Pseudoalteromonas luteoviolacea S4060-1</name>
    <dbReference type="NCBI Taxonomy" id="1365257"/>
    <lineage>
        <taxon>Bacteria</taxon>
        <taxon>Pseudomonadati</taxon>
        <taxon>Pseudomonadota</taxon>
        <taxon>Gammaproteobacteria</taxon>
        <taxon>Alteromonadales</taxon>
        <taxon>Pseudoalteromonadaceae</taxon>
        <taxon>Pseudoalteromonas</taxon>
    </lineage>
</organism>
<dbReference type="InterPro" id="IPR029063">
    <property type="entry name" value="SAM-dependent_MTases_sf"/>
</dbReference>
<dbReference type="SUPFAM" id="SSF53335">
    <property type="entry name" value="S-adenosyl-L-methionine-dependent methyltransferases"/>
    <property type="match status" value="1"/>
</dbReference>
<evidence type="ECO:0008006" key="3">
    <source>
        <dbReference type="Google" id="ProtNLM"/>
    </source>
</evidence>
<proteinExistence type="predicted"/>
<dbReference type="Gene3D" id="3.40.50.150">
    <property type="entry name" value="Vaccinia Virus protein VP39"/>
    <property type="match status" value="1"/>
</dbReference>
<dbReference type="PANTHER" id="PTHR20974:SF0">
    <property type="entry name" value="UPF0585 PROTEIN CG18661"/>
    <property type="match status" value="1"/>
</dbReference>
<gene>
    <name evidence="1" type="ORF">N478_07160</name>
</gene>
<reference evidence="1 2" key="1">
    <citation type="submission" date="2013-07" db="EMBL/GenBank/DDBJ databases">
        <title>Comparative Genomic and Metabolomic Analysis of Twelve Strains of Pseudoalteromonas luteoviolacea.</title>
        <authorList>
            <person name="Vynne N.G."/>
            <person name="Mansson M."/>
            <person name="Gram L."/>
        </authorList>
    </citation>
    <scope>NUCLEOTIDE SEQUENCE [LARGE SCALE GENOMIC DNA]</scope>
    <source>
        <strain evidence="1 2">S4060-1</strain>
    </source>
</reference>
<comment type="caution">
    <text evidence="1">The sequence shown here is derived from an EMBL/GenBank/DDBJ whole genome shotgun (WGS) entry which is preliminary data.</text>
</comment>
<dbReference type="Pfam" id="PF06080">
    <property type="entry name" value="DUF938"/>
    <property type="match status" value="1"/>
</dbReference>
<evidence type="ECO:0000313" key="1">
    <source>
        <dbReference type="EMBL" id="KZN60327.1"/>
    </source>
</evidence>
<dbReference type="PATRIC" id="fig|1365257.3.peg.4834"/>
<dbReference type="Proteomes" id="UP000076661">
    <property type="component" value="Unassembled WGS sequence"/>
</dbReference>
<sequence length="196" mass="21903">MTKPFSQACENNKDPILQKLAPFLADASQVLEIGSGTGQHAVHFAKALPTLIWQTSDLRHNHGGIVSWCEEANLTNLRLPLELDLNNESWPLDNIPVIYTANTLHIVSAKLVEQFFKGVATHIAETGKLAIYGPFNYRGNFTSLSNAEFDAFLKMRDPHSGIRDFEWICELAQKAGLALVHDHAMPANNRLLLFKR</sequence>
<dbReference type="EMBL" id="AUXX01000056">
    <property type="protein sequence ID" value="KZN60327.1"/>
    <property type="molecule type" value="Genomic_DNA"/>
</dbReference>
<dbReference type="PANTHER" id="PTHR20974">
    <property type="entry name" value="UPF0585 PROTEIN CG18661"/>
    <property type="match status" value="1"/>
</dbReference>
<dbReference type="RefSeq" id="WP_063382956.1">
    <property type="nucleotide sequence ID" value="NZ_AUXX01000056.1"/>
</dbReference>
<dbReference type="AlphaFoldDB" id="A0A167J046"/>
<protein>
    <recommendedName>
        <fullName evidence="3">Methylase</fullName>
    </recommendedName>
</protein>
<name>A0A167J046_9GAMM</name>
<evidence type="ECO:0000313" key="2">
    <source>
        <dbReference type="Proteomes" id="UP000076661"/>
    </source>
</evidence>
<accession>A0A167J046</accession>
<dbReference type="InterPro" id="IPR010342">
    <property type="entry name" value="DUF938"/>
</dbReference>